<protein>
    <submittedName>
        <fullName evidence="1">Uncharacterized protein</fullName>
    </submittedName>
</protein>
<accession>A0A7S7SNC3</accession>
<dbReference type="KEGG" id="pfer:IRI77_12825"/>
<dbReference type="AlphaFoldDB" id="A0A7S7SNC3"/>
<keyword evidence="2" id="KW-1185">Reference proteome</keyword>
<gene>
    <name evidence="1" type="ORF">IRI77_12825</name>
</gene>
<evidence type="ECO:0000313" key="1">
    <source>
        <dbReference type="EMBL" id="QOY90788.1"/>
    </source>
</evidence>
<dbReference type="RefSeq" id="WP_194452445.1">
    <property type="nucleotide sequence ID" value="NZ_CP063849.1"/>
</dbReference>
<dbReference type="EMBL" id="CP063849">
    <property type="protein sequence ID" value="QOY90788.1"/>
    <property type="molecule type" value="Genomic_DNA"/>
</dbReference>
<sequence length="98" mass="10796">MDYPAMMESSEHRYCGQALLDLNMSNACGFIKSQIAQYATRNRAHRDKVAAPAEIRWERFPRKFSITGEGIAFDRAIGLNRSAATGLAVIVATEFVGG</sequence>
<name>A0A7S7SNC3_PALFE</name>
<organism evidence="1 2">
    <name type="scientific">Paludibaculum fermentans</name>
    <dbReference type="NCBI Taxonomy" id="1473598"/>
    <lineage>
        <taxon>Bacteria</taxon>
        <taxon>Pseudomonadati</taxon>
        <taxon>Acidobacteriota</taxon>
        <taxon>Terriglobia</taxon>
        <taxon>Bryobacterales</taxon>
        <taxon>Bryobacteraceae</taxon>
        <taxon>Paludibaculum</taxon>
    </lineage>
</organism>
<proteinExistence type="predicted"/>
<evidence type="ECO:0000313" key="2">
    <source>
        <dbReference type="Proteomes" id="UP000593892"/>
    </source>
</evidence>
<reference evidence="1 2" key="1">
    <citation type="submission" date="2020-10" db="EMBL/GenBank/DDBJ databases">
        <title>Complete genome sequence of Paludibaculum fermentans P105T, a facultatively anaerobic acidobacterium capable of dissimilatory Fe(III) reduction.</title>
        <authorList>
            <person name="Dedysh S.N."/>
            <person name="Beletsky A.V."/>
            <person name="Kulichevskaya I.S."/>
            <person name="Mardanov A.V."/>
            <person name="Ravin N.V."/>
        </authorList>
    </citation>
    <scope>NUCLEOTIDE SEQUENCE [LARGE SCALE GENOMIC DNA]</scope>
    <source>
        <strain evidence="1 2">P105</strain>
    </source>
</reference>
<dbReference type="Proteomes" id="UP000593892">
    <property type="component" value="Chromosome"/>
</dbReference>